<protein>
    <submittedName>
        <fullName evidence="1">Uncharacterized protein</fullName>
    </submittedName>
</protein>
<dbReference type="EMBL" id="AZBU02000012">
    <property type="protein sequence ID" value="TKR59925.1"/>
    <property type="molecule type" value="Genomic_DNA"/>
</dbReference>
<comment type="caution">
    <text evidence="1">The sequence shown here is derived from an EMBL/GenBank/DDBJ whole genome shotgun (WGS) entry which is preliminary data.</text>
</comment>
<dbReference type="InterPro" id="IPR045860">
    <property type="entry name" value="Snake_toxin-like_sf"/>
</dbReference>
<evidence type="ECO:0000313" key="1">
    <source>
        <dbReference type="EMBL" id="TKR59925.1"/>
    </source>
</evidence>
<evidence type="ECO:0000313" key="2">
    <source>
        <dbReference type="Proteomes" id="UP000298663"/>
    </source>
</evidence>
<dbReference type="SUPFAM" id="SSF57302">
    <property type="entry name" value="Snake toxin-like"/>
    <property type="match status" value="1"/>
</dbReference>
<gene>
    <name evidence="1" type="ORF">L596_029532</name>
</gene>
<sequence length="77" mass="8743">MALLCVTSVQSRSCGTNLWDYDPIECSGNVKFCRTLVLIVTTKTSAREMEKFPRIPPDYKALDCCSTDWCNSSSLRW</sequence>
<reference evidence="1 2" key="2">
    <citation type="journal article" date="2019" name="G3 (Bethesda)">
        <title>Hybrid Assembly of the Genome of the Entomopathogenic Nematode Steinernema carpocapsae Identifies the X-Chromosome.</title>
        <authorList>
            <person name="Serra L."/>
            <person name="Macchietto M."/>
            <person name="Macias-Munoz A."/>
            <person name="McGill C.J."/>
            <person name="Rodriguez I.M."/>
            <person name="Rodriguez B."/>
            <person name="Murad R."/>
            <person name="Mortazavi A."/>
        </authorList>
    </citation>
    <scope>NUCLEOTIDE SEQUENCE [LARGE SCALE GENOMIC DNA]</scope>
    <source>
        <strain evidence="1 2">ALL</strain>
    </source>
</reference>
<dbReference type="Proteomes" id="UP000298663">
    <property type="component" value="Unassembled WGS sequence"/>
</dbReference>
<dbReference type="AlphaFoldDB" id="A0A4V5ZXI3"/>
<name>A0A4V5ZXI3_STECR</name>
<keyword evidence="2" id="KW-1185">Reference proteome</keyword>
<reference evidence="1 2" key="1">
    <citation type="journal article" date="2015" name="Genome Biol.">
        <title>Comparative genomics of Steinernema reveals deeply conserved gene regulatory networks.</title>
        <authorList>
            <person name="Dillman A.R."/>
            <person name="Macchietto M."/>
            <person name="Porter C.F."/>
            <person name="Rogers A."/>
            <person name="Williams B."/>
            <person name="Antoshechkin I."/>
            <person name="Lee M.M."/>
            <person name="Goodwin Z."/>
            <person name="Lu X."/>
            <person name="Lewis E.E."/>
            <person name="Goodrich-Blair H."/>
            <person name="Stock S.P."/>
            <person name="Adams B.J."/>
            <person name="Sternberg P.W."/>
            <person name="Mortazavi A."/>
        </authorList>
    </citation>
    <scope>NUCLEOTIDE SEQUENCE [LARGE SCALE GENOMIC DNA]</scope>
    <source>
        <strain evidence="1 2">ALL</strain>
    </source>
</reference>
<accession>A0A4V5ZXI3</accession>
<organism evidence="1 2">
    <name type="scientific">Steinernema carpocapsae</name>
    <name type="common">Entomopathogenic nematode</name>
    <dbReference type="NCBI Taxonomy" id="34508"/>
    <lineage>
        <taxon>Eukaryota</taxon>
        <taxon>Metazoa</taxon>
        <taxon>Ecdysozoa</taxon>
        <taxon>Nematoda</taxon>
        <taxon>Chromadorea</taxon>
        <taxon>Rhabditida</taxon>
        <taxon>Tylenchina</taxon>
        <taxon>Panagrolaimomorpha</taxon>
        <taxon>Strongyloidoidea</taxon>
        <taxon>Steinernematidae</taxon>
        <taxon>Steinernema</taxon>
    </lineage>
</organism>
<proteinExistence type="predicted"/>